<comment type="caution">
    <text evidence="2">The sequence shown here is derived from an EMBL/GenBank/DDBJ whole genome shotgun (WGS) entry which is preliminary data.</text>
</comment>
<reference evidence="2 3" key="1">
    <citation type="journal article" date="2011" name="J. Bacteriol.">
        <title>Genome sequence of the algicidal bacterium Kordia algicida OT-1.</title>
        <authorList>
            <person name="Lee H.S."/>
            <person name="Kang S.G."/>
            <person name="Kwon K.K."/>
            <person name="Lee J.H."/>
            <person name="Kim S.J."/>
        </authorList>
    </citation>
    <scope>NUCLEOTIDE SEQUENCE [LARGE SCALE GENOMIC DNA]</scope>
    <source>
        <strain evidence="2 3">OT-1</strain>
    </source>
</reference>
<accession>A9DP80</accession>
<evidence type="ECO:0000313" key="3">
    <source>
        <dbReference type="Proteomes" id="UP000002945"/>
    </source>
</evidence>
<dbReference type="PANTHER" id="PTHR46844">
    <property type="entry name" value="SLR5058 PROTEIN"/>
    <property type="match status" value="1"/>
</dbReference>
<evidence type="ECO:0000259" key="1">
    <source>
        <dbReference type="Pfam" id="PF05729"/>
    </source>
</evidence>
<sequence length="606" mass="70845">MIKETIIKESVSLISAIVSNRFKKIKIKSDKKEIEKSINNHIRYVKNWSNEITFKDLKNSKQTSRIFIPLDLYIYPKRVRIVEEEKITVIPFLQALEREKNHLAILGQPGAGKTTSMKHLCQSIFFDENFFPNRFKYPILVKLREFNKNRSKDSSGIIIEYLFGVLGLKISDDDNKIIQTAEDLNRVKSNLVIEILEKLNVLLIIDGFDELHFKSHKEIILDEVTNIASKLENSKLILTSRTADFSYSNESISVYEICPLNEIQIQNFAKKWLGVISAKKFLEEVRESPYNDTSIRPLTIAHLCAIYERLGKIPDKPKTVYKKIVNLLLEEWDEQRRIKRSSKYAMFEIDRKFEFLSNLSYHLTTKNNKVIFSKKDLEIVYRVIYHDFDLDYNEAKSVINDIESHTGLFVQSGFEFYEFAHKSIQEFLTAEYLVKLPNIIGNKRLIEMLPNELAISITISSNPSLYFSELISIFIKKNVSFIFIQKFINRLILEKPDFYKNSKVGISALLLYSKYVQSEIQDKNQLALFTTDILVDSFENLIDSIFKRNSKSIILDIYNIDSEMHTVNQTQIYLLSKKGKKKGESIESDIYHKMPKYLYCRKTFVE</sequence>
<dbReference type="Gene3D" id="3.40.50.300">
    <property type="entry name" value="P-loop containing nucleotide triphosphate hydrolases"/>
    <property type="match status" value="1"/>
</dbReference>
<dbReference type="SUPFAM" id="SSF52540">
    <property type="entry name" value="P-loop containing nucleoside triphosphate hydrolases"/>
    <property type="match status" value="1"/>
</dbReference>
<proteinExistence type="predicted"/>
<dbReference type="HOGENOM" id="CLU_456285_0_0_10"/>
<dbReference type="Proteomes" id="UP000002945">
    <property type="component" value="Unassembled WGS sequence"/>
</dbReference>
<dbReference type="AlphaFoldDB" id="A9DP80"/>
<dbReference type="InterPro" id="IPR007111">
    <property type="entry name" value="NACHT_NTPase"/>
</dbReference>
<gene>
    <name evidence="2" type="ORF">KAOT1_19462</name>
</gene>
<dbReference type="eggNOG" id="COG5635">
    <property type="taxonomic scope" value="Bacteria"/>
</dbReference>
<organism evidence="2 3">
    <name type="scientific">Kordia algicida OT-1</name>
    <dbReference type="NCBI Taxonomy" id="391587"/>
    <lineage>
        <taxon>Bacteria</taxon>
        <taxon>Pseudomonadati</taxon>
        <taxon>Bacteroidota</taxon>
        <taxon>Flavobacteriia</taxon>
        <taxon>Flavobacteriales</taxon>
        <taxon>Flavobacteriaceae</taxon>
        <taxon>Kordia</taxon>
    </lineage>
</organism>
<dbReference type="OrthoDB" id="1488560at2"/>
<evidence type="ECO:0000313" key="2">
    <source>
        <dbReference type="EMBL" id="EDP97373.1"/>
    </source>
</evidence>
<keyword evidence="3" id="KW-1185">Reference proteome</keyword>
<name>A9DP80_9FLAO</name>
<dbReference type="STRING" id="391587.KAOT1_19462"/>
<dbReference type="Pfam" id="PF05729">
    <property type="entry name" value="NACHT"/>
    <property type="match status" value="1"/>
</dbReference>
<dbReference type="PANTHER" id="PTHR46844:SF1">
    <property type="entry name" value="SLR5058 PROTEIN"/>
    <property type="match status" value="1"/>
</dbReference>
<dbReference type="EMBL" id="ABIB01000002">
    <property type="protein sequence ID" value="EDP97373.1"/>
    <property type="molecule type" value="Genomic_DNA"/>
</dbReference>
<feature type="domain" description="NACHT" evidence="1">
    <location>
        <begin position="103"/>
        <end position="273"/>
    </location>
</feature>
<dbReference type="RefSeq" id="WP_007096423.1">
    <property type="nucleotide sequence ID" value="NZ_CP142125.1"/>
</dbReference>
<dbReference type="InterPro" id="IPR027417">
    <property type="entry name" value="P-loop_NTPase"/>
</dbReference>
<protein>
    <submittedName>
        <fullName evidence="2">Predicted signal transduction protein containing Nacht domain</fullName>
    </submittedName>
</protein>